<feature type="active site" description="Charge relay system" evidence="5 6">
    <location>
        <position position="407"/>
    </location>
</feature>
<keyword evidence="2 6" id="KW-0645">Protease</keyword>
<evidence type="ECO:0000256" key="4">
    <source>
        <dbReference type="ARBA" id="ARBA00022825"/>
    </source>
</evidence>
<keyword evidence="10" id="KW-1185">Reference proteome</keyword>
<dbReference type="InterPro" id="IPR036852">
    <property type="entry name" value="Peptidase_S8/S53_dom_sf"/>
</dbReference>
<dbReference type="PRINTS" id="PR00723">
    <property type="entry name" value="SUBTILISIN"/>
</dbReference>
<dbReference type="PANTHER" id="PTHR43806">
    <property type="entry name" value="PEPTIDASE S8"/>
    <property type="match status" value="1"/>
</dbReference>
<dbReference type="SUPFAM" id="SSF52743">
    <property type="entry name" value="Subtilisin-like"/>
    <property type="match status" value="1"/>
</dbReference>
<dbReference type="CDD" id="cd07487">
    <property type="entry name" value="Peptidases_S8_1"/>
    <property type="match status" value="1"/>
</dbReference>
<accession>A0A9X3AF78</accession>
<evidence type="ECO:0000313" key="9">
    <source>
        <dbReference type="EMBL" id="MCS7477916.1"/>
    </source>
</evidence>
<dbReference type="InterPro" id="IPR000209">
    <property type="entry name" value="Peptidase_S8/S53_dom"/>
</dbReference>
<dbReference type="PROSITE" id="PS00138">
    <property type="entry name" value="SUBTILASE_SER"/>
    <property type="match status" value="1"/>
</dbReference>
<feature type="active site" description="Charge relay system" evidence="5 6">
    <location>
        <position position="211"/>
    </location>
</feature>
<organism evidence="9 10">
    <name type="scientific">Umezawaea endophytica</name>
    <dbReference type="NCBI Taxonomy" id="1654476"/>
    <lineage>
        <taxon>Bacteria</taxon>
        <taxon>Bacillati</taxon>
        <taxon>Actinomycetota</taxon>
        <taxon>Actinomycetes</taxon>
        <taxon>Pseudonocardiales</taxon>
        <taxon>Pseudonocardiaceae</taxon>
        <taxon>Umezawaea</taxon>
    </lineage>
</organism>
<evidence type="ECO:0000256" key="6">
    <source>
        <dbReference type="PROSITE-ProRule" id="PRU01240"/>
    </source>
</evidence>
<name>A0A9X3AF78_9PSEU</name>
<protein>
    <submittedName>
        <fullName evidence="9">S8 family serine peptidase</fullName>
    </submittedName>
</protein>
<dbReference type="GO" id="GO:0004252">
    <property type="term" value="F:serine-type endopeptidase activity"/>
    <property type="evidence" value="ECO:0007669"/>
    <property type="project" value="UniProtKB-UniRule"/>
</dbReference>
<keyword evidence="4 6" id="KW-0720">Serine protease</keyword>
<dbReference type="PANTHER" id="PTHR43806:SF11">
    <property type="entry name" value="CEREVISIN-RELATED"/>
    <property type="match status" value="1"/>
</dbReference>
<dbReference type="Pfam" id="PF00082">
    <property type="entry name" value="Peptidase_S8"/>
    <property type="match status" value="1"/>
</dbReference>
<comment type="caution">
    <text evidence="9">The sequence shown here is derived from an EMBL/GenBank/DDBJ whole genome shotgun (WGS) entry which is preliminary data.</text>
</comment>
<evidence type="ECO:0000256" key="5">
    <source>
        <dbReference type="PIRSR" id="PIRSR615500-1"/>
    </source>
</evidence>
<proteinExistence type="inferred from homology"/>
<keyword evidence="3 6" id="KW-0378">Hydrolase</keyword>
<reference evidence="9" key="1">
    <citation type="submission" date="2022-08" db="EMBL/GenBank/DDBJ databases">
        <authorList>
            <person name="Tistechok S."/>
            <person name="Samborskyy M."/>
            <person name="Roman I."/>
        </authorList>
    </citation>
    <scope>NUCLEOTIDE SEQUENCE</scope>
    <source>
        <strain evidence="9">DSM 103496</strain>
    </source>
</reference>
<dbReference type="Gene3D" id="3.40.50.200">
    <property type="entry name" value="Peptidase S8/S53 domain"/>
    <property type="match status" value="1"/>
</dbReference>
<evidence type="ECO:0000256" key="7">
    <source>
        <dbReference type="RuleBase" id="RU003355"/>
    </source>
</evidence>
<dbReference type="EMBL" id="JANYMP010000005">
    <property type="protein sequence ID" value="MCS7477916.1"/>
    <property type="molecule type" value="Genomic_DNA"/>
</dbReference>
<evidence type="ECO:0000313" key="10">
    <source>
        <dbReference type="Proteomes" id="UP001141259"/>
    </source>
</evidence>
<feature type="domain" description="Peptidase S8/S53" evidence="8">
    <location>
        <begin position="202"/>
        <end position="454"/>
    </location>
</feature>
<dbReference type="InterPro" id="IPR015500">
    <property type="entry name" value="Peptidase_S8_subtilisin-rel"/>
</dbReference>
<dbReference type="InterPro" id="IPR022398">
    <property type="entry name" value="Peptidase_S8_His-AS"/>
</dbReference>
<gene>
    <name evidence="9" type="ORF">NZH93_13715</name>
</gene>
<dbReference type="RefSeq" id="WP_259623420.1">
    <property type="nucleotide sequence ID" value="NZ_JANYMP010000005.1"/>
</dbReference>
<comment type="similarity">
    <text evidence="1 6 7">Belongs to the peptidase S8 family.</text>
</comment>
<dbReference type="PROSITE" id="PS00136">
    <property type="entry name" value="SUBTILASE_ASP"/>
    <property type="match status" value="1"/>
</dbReference>
<dbReference type="PROSITE" id="PS00137">
    <property type="entry name" value="SUBTILASE_HIS"/>
    <property type="match status" value="1"/>
</dbReference>
<evidence type="ECO:0000256" key="1">
    <source>
        <dbReference type="ARBA" id="ARBA00011073"/>
    </source>
</evidence>
<dbReference type="InterPro" id="IPR023827">
    <property type="entry name" value="Peptidase_S8_Asp-AS"/>
</dbReference>
<evidence type="ECO:0000256" key="3">
    <source>
        <dbReference type="ARBA" id="ARBA00022801"/>
    </source>
</evidence>
<dbReference type="PROSITE" id="PS51892">
    <property type="entry name" value="SUBTILASE"/>
    <property type="match status" value="1"/>
</dbReference>
<dbReference type="InterPro" id="IPR050131">
    <property type="entry name" value="Peptidase_S8_subtilisin-like"/>
</dbReference>
<sequence length="1050" mass="109159">MRQRIPRLGGIIALVVSAGLVVVGAAPARTAGAEVSGQGVPHTGVTLITGDRVVVAGDRVVSYEPGPGREGVSVDSYQDGGHLHVVPQDAAALVAQGKVDHRLFDVTSLVEFGYDDARRSTVPVIVRPAAGARAEVGALAVGARLDAVGAVAGAVDKTGGAWESLRGGAVEKVWLDGKRELSLDRSTRQIGAPVAWQAGLTGRGVTVAVLDTGIDEKHPDLAGSQIAERNFTDDPDPTDTAGHGTHVASIIAGRGERYRGVAPDARLLDGKVCVGAFGGCSDSAILAGMQWAADEGAQVVNLSLGDTDTPETDPLEEAVDRLSREKGMLFVAAAGNDGPAEGSISSPGSAQRALSVGAVDRSDVVAPFSGRGPTATGGVKPDVTAPGVDIMAAKAGTTGHRAMTGTSMATPHVVGVAALLKQQHPDWSGERIKATITASAVATPAVPVTDQGFGRVDVPRALAQRVVAEPANLDLGLQRWPHEDDEKIVRDVVYRNSGTEPVVLDLALAVTGPAGEAPADLITVSPSRLTVPAGGEAGATVVADTTVPAADGRYAGALVASGGADLRTLVTVTREAEHHDYTITNLDFAGNPVPYVRTTLVDVATGRTRLVNGGTGSTTVRLPRGEYRVYASLTGPNRERVLIAQPKLSLTQDTRAVFDMREAKPVTLVTPDPAARQHAGYAAFTGIDGGKPVAFTTWFSSGTLFTGRVGPDAPDLTTSFGAQFTGAPRGTTPVTYRLHWSEPGRVPVGYERTATPSELAEMTTVVRSGGADKQYRLTVTPSGMQGGLSSPTPAGPSVDLVTAGDGVGWRWAFEQWSADQRTEVVLVPPAREVEPGHAYDQTLNAAVFGPSTSDRALVRRGDDIGVRVPTHADANGGEGSRPFASSRIALFRDGVKIGEETKLAADFRVPESEAGYRVEVESTHAESDLSTRTSGVWTFRSARAVDRPLPMSVVRFLPKLNGDNASCGGERSVPVRVDQRPGTPSVTSTEVEVSFDDGTTWRDAPIVDGAALVRHPEGAAFASLRARTVDAAGNTGEVTVVHAYRITGTC</sequence>
<feature type="active site" description="Charge relay system" evidence="5 6">
    <location>
        <position position="243"/>
    </location>
</feature>
<dbReference type="AlphaFoldDB" id="A0A9X3AF78"/>
<evidence type="ECO:0000256" key="2">
    <source>
        <dbReference type="ARBA" id="ARBA00022670"/>
    </source>
</evidence>
<evidence type="ECO:0000259" key="8">
    <source>
        <dbReference type="Pfam" id="PF00082"/>
    </source>
</evidence>
<dbReference type="GO" id="GO:0006508">
    <property type="term" value="P:proteolysis"/>
    <property type="evidence" value="ECO:0007669"/>
    <property type="project" value="UniProtKB-KW"/>
</dbReference>
<dbReference type="InterPro" id="IPR023828">
    <property type="entry name" value="Peptidase_S8_Ser-AS"/>
</dbReference>
<dbReference type="Proteomes" id="UP001141259">
    <property type="component" value="Unassembled WGS sequence"/>
</dbReference>